<dbReference type="PROSITE" id="PS50005">
    <property type="entry name" value="TPR"/>
    <property type="match status" value="1"/>
</dbReference>
<organism evidence="3 4">
    <name type="scientific">Prevotella histicola JCM 15637 = DNF00424</name>
    <dbReference type="NCBI Taxonomy" id="1236504"/>
    <lineage>
        <taxon>Bacteria</taxon>
        <taxon>Pseudomonadati</taxon>
        <taxon>Bacteroidota</taxon>
        <taxon>Bacteroidia</taxon>
        <taxon>Bacteroidales</taxon>
        <taxon>Prevotellaceae</taxon>
        <taxon>Prevotella</taxon>
    </lineage>
</organism>
<keyword evidence="1" id="KW-0802">TPR repeat</keyword>
<sequence>MIRLFTLLFFFLLCWEPVSAQEAYKQAESFNRLAKDAFTRIEKKMEKDSVLFFKTIIDGVEYSLNSDEFDRKPNRKGKIELRFEEQNKSRLALLHPLLIDAGKYFSKNIRTRQEGLAAFKLYLKVRQSELVKDNVDESGVAAYYLSYYYLKNRDLQEADKYADIAMQYDETAQSAAEVKAQCMHDKMKNAEDSIRYLSVLQQLYRTEPTNEKYFSWIMKFYQNPTPRFNLEDFVDKILEDNTANSVVPWILKGEIAMHAERWDEAIDAYKQADEIDPSSIPVAFNIGVCLNTKGLALRDSIIAKKKRGEIVSDKSFLDIFAEARSYLERVRAKDPRRNKVDWVEPLYLDYTILNDKIKADELEPLVTKYKK</sequence>
<dbReference type="InterPro" id="IPR019734">
    <property type="entry name" value="TPR_rpt"/>
</dbReference>
<evidence type="ECO:0000256" key="1">
    <source>
        <dbReference type="PROSITE-ProRule" id="PRU00339"/>
    </source>
</evidence>
<dbReference type="AlphaFoldDB" id="A0AAW3FI10"/>
<proteinExistence type="predicted"/>
<dbReference type="Gene3D" id="1.25.40.10">
    <property type="entry name" value="Tetratricopeptide repeat domain"/>
    <property type="match status" value="1"/>
</dbReference>
<evidence type="ECO:0000313" key="4">
    <source>
        <dbReference type="Proteomes" id="UP000029533"/>
    </source>
</evidence>
<keyword evidence="2" id="KW-0732">Signal</keyword>
<feature type="repeat" description="TPR" evidence="1">
    <location>
        <begin position="246"/>
        <end position="279"/>
    </location>
</feature>
<protein>
    <recommendedName>
        <fullName evidence="5">Tetratricopeptide repeat protein</fullName>
    </recommendedName>
</protein>
<dbReference type="Proteomes" id="UP000029533">
    <property type="component" value="Unassembled WGS sequence"/>
</dbReference>
<dbReference type="SUPFAM" id="SSF48452">
    <property type="entry name" value="TPR-like"/>
    <property type="match status" value="1"/>
</dbReference>
<dbReference type="RefSeq" id="WP_008822378.1">
    <property type="nucleotide sequence ID" value="NZ_JRNJ01000021.1"/>
</dbReference>
<feature type="signal peptide" evidence="2">
    <location>
        <begin position="1"/>
        <end position="20"/>
    </location>
</feature>
<feature type="chain" id="PRO_5043890174" description="Tetratricopeptide repeat protein" evidence="2">
    <location>
        <begin position="21"/>
        <end position="371"/>
    </location>
</feature>
<comment type="caution">
    <text evidence="3">The sequence shown here is derived from an EMBL/GenBank/DDBJ whole genome shotgun (WGS) entry which is preliminary data.</text>
</comment>
<dbReference type="EMBL" id="JRNJ01000021">
    <property type="protein sequence ID" value="KGF30070.1"/>
    <property type="molecule type" value="Genomic_DNA"/>
</dbReference>
<evidence type="ECO:0000313" key="3">
    <source>
        <dbReference type="EMBL" id="KGF30070.1"/>
    </source>
</evidence>
<name>A0AAW3FI10_9BACT</name>
<evidence type="ECO:0000256" key="2">
    <source>
        <dbReference type="SAM" id="SignalP"/>
    </source>
</evidence>
<dbReference type="InterPro" id="IPR011990">
    <property type="entry name" value="TPR-like_helical_dom_sf"/>
</dbReference>
<reference evidence="3 4" key="1">
    <citation type="submission" date="2014-07" db="EMBL/GenBank/DDBJ databases">
        <authorList>
            <person name="McCorrison J."/>
            <person name="Sanka R."/>
            <person name="Torralba M."/>
            <person name="Gillis M."/>
            <person name="Haft D.H."/>
            <person name="Methe B."/>
            <person name="Sutton G."/>
            <person name="Nelson K.E."/>
        </authorList>
    </citation>
    <scope>NUCLEOTIDE SEQUENCE [LARGE SCALE GENOMIC DNA]</scope>
    <source>
        <strain evidence="3 4">DNF00424</strain>
    </source>
</reference>
<accession>A0AAW3FI10</accession>
<dbReference type="GeneID" id="66731059"/>
<gene>
    <name evidence="3" type="ORF">HMPREF2132_01565</name>
</gene>
<evidence type="ECO:0008006" key="5">
    <source>
        <dbReference type="Google" id="ProtNLM"/>
    </source>
</evidence>